<dbReference type="KEGG" id="kng:KNAG_0A03090"/>
<dbReference type="SUPFAM" id="SSF52047">
    <property type="entry name" value="RNI-like"/>
    <property type="match status" value="1"/>
</dbReference>
<dbReference type="EMBL" id="HE978314">
    <property type="protein sequence ID" value="CCK67997.1"/>
    <property type="molecule type" value="Genomic_DNA"/>
</dbReference>
<organism evidence="6 7">
    <name type="scientific">Huiozyma naganishii (strain ATCC MYA-139 / BCRC 22969 / CBS 8797 / KCTC 17520 / NBRC 10181 / NCYC 3082 / Yp74L-3)</name>
    <name type="common">Yeast</name>
    <name type="synonym">Kazachstania naganishii</name>
    <dbReference type="NCBI Taxonomy" id="1071383"/>
    <lineage>
        <taxon>Eukaryota</taxon>
        <taxon>Fungi</taxon>
        <taxon>Dikarya</taxon>
        <taxon>Ascomycota</taxon>
        <taxon>Saccharomycotina</taxon>
        <taxon>Saccharomycetes</taxon>
        <taxon>Saccharomycetales</taxon>
        <taxon>Saccharomycetaceae</taxon>
        <taxon>Huiozyma</taxon>
    </lineage>
</organism>
<dbReference type="Proteomes" id="UP000006310">
    <property type="component" value="Chromosome 1"/>
</dbReference>
<evidence type="ECO:0000313" key="7">
    <source>
        <dbReference type="Proteomes" id="UP000006310"/>
    </source>
</evidence>
<keyword evidence="2" id="KW-0963">Cytoplasm</keyword>
<keyword evidence="3" id="KW-0206">Cytoskeleton</keyword>
<dbReference type="RefSeq" id="XP_022462243.1">
    <property type="nucleotide sequence ID" value="XM_022607407.1"/>
</dbReference>
<dbReference type="Gene3D" id="3.80.10.10">
    <property type="entry name" value="Ribonuclease Inhibitor"/>
    <property type="match status" value="1"/>
</dbReference>
<reference evidence="7" key="2">
    <citation type="submission" date="2012-08" db="EMBL/GenBank/DDBJ databases">
        <title>Genome sequence of Kazachstania naganishii.</title>
        <authorList>
            <person name="Gordon J.L."/>
            <person name="Armisen D."/>
            <person name="Proux-Wera E."/>
            <person name="OhEigeartaigh S.S."/>
            <person name="Byrne K.P."/>
            <person name="Wolfe K.H."/>
        </authorList>
    </citation>
    <scope>NUCLEOTIDE SEQUENCE [LARGE SCALE GENOMIC DNA]</scope>
    <source>
        <strain evidence="7">ATCC MYA-139 / BCRC 22969 / CBS 8797 / CCRC 22969 / KCTC 17520 / NBRC 10181 / NCYC 3082</strain>
    </source>
</reference>
<dbReference type="PANTHER" id="PTHR24107:SF30">
    <property type="entry name" value="GLC7-INTERACTING PROTEIN 3-RELATED"/>
    <property type="match status" value="1"/>
</dbReference>
<feature type="compositionally biased region" description="Polar residues" evidence="5">
    <location>
        <begin position="231"/>
        <end position="250"/>
    </location>
</feature>
<evidence type="ECO:0000313" key="6">
    <source>
        <dbReference type="EMBL" id="CCK67997.1"/>
    </source>
</evidence>
<accession>J7RTF9</accession>
<dbReference type="OMA" id="LMRNMQR"/>
<name>J7RTF9_HUIN7</name>
<proteinExistence type="predicted"/>
<dbReference type="HOGENOM" id="CLU_007231_0_0_1"/>
<feature type="compositionally biased region" description="Low complexity" evidence="5">
    <location>
        <begin position="93"/>
        <end position="110"/>
    </location>
</feature>
<sequence>MSSPGTQPVAVAIAAGNDSIDVPLDWLYKGKRRPNSNVVVPVLPQQGVQRVPVQQEQAHGAEPHGRRSRSSSVSNGVLDSAGLKVQNKQLKQPSSTSSSSHRPRSSSMSTEKPKKSLFESLFGKKSVQQPTRPVSIPSSATPPTTAPGDTANRSPTMSVSPPKSLQRQAESAPPQGETVAEDPLDGVRLRRVVFAVDKFRGDPPQQLPSRKPKLGNVLIPEDMVSEQPLISQGITSNSGGGESSSDQPSLQLGKFSRDSKEYRQALEAYRKDLKETEVHQQEARKAAERVAKEVRGYKPVQGRDQAGAGGGVSRKGIPLLETVKDSFPHQAEAEVPENYEKLKNVHIDNPLHVHENYFGTARADHTAQEELTLDTVYTRCCHLREILPIPSTLRQVRGKTAPLPTLKFLNPRPTLIDILSFCDFIAVVPIHTVIFDNVSLTLEMLRIILSSLVRSQVLEKLGLRNVVINQTGWKYLCQFLMQNTSLSKLDISQTKTRSDLPLWDYRECMDWGVFCHVLRNRKSKPLEELLLNGVKILHIPLPQFQSLLNVFGFKYNNEIQKLLGFHHNPNVGVRLGIACSEVNEDYLCAIFEWMSQYNVQGVDLAFNHLNPFIRVMAKKLAKLSFTNLNYFTVNSCNLADVPNTVVLLKYLSRVATLKFLDLSNNPALFPSIIPYLYKYLPRFPNLCRIHLDNNNLSYRQATMICNILVKCPVLAHVSLLSQSVPETAPTTAAGSSPGTATPMDANLADLTKGSGTEGQKVFTKNAVWAALYSLAKGRPSLVSLDINYEEVPDEIKSRIALCLMRNMQRTVDKDFHLDELSSQDELLFDGALAAETADEVLKKLNSNNGWNEDVDPNTVAAKKYLLKKYLERIETLLQNVAGDDRQRVREAEDRGPAHEGEGELGPLAAFGEKLEEHPRDHAAYPTGSRTDPCRFRERVTLTRWQRQWATGHRGPAGQAAALVEALGLRTTHGCGCSTGGRKRPTKPHIMAAEKDRVVDIDTGKALLIRTPSTTSLASKIQEKEEGELHKWGIFMQHQGTMYPLDNITTARDRANPSATVDSPLQFQFAPQEITSERAHHDKSQEVDGDPSTHTEDPASSVPKILPRIPSGEDLRKAIINAKGVDSIDDLIQNVTHNHQELEKIYNAAYFLSGKKVGNEILNKSLLEAESKPPTH</sequence>
<feature type="compositionally biased region" description="Low complexity" evidence="5">
    <location>
        <begin position="728"/>
        <end position="742"/>
    </location>
</feature>
<comment type="subcellular location">
    <subcellularLocation>
        <location evidence="1">Cytoplasm</location>
        <location evidence="1">Cytoskeleton</location>
    </subcellularLocation>
</comment>
<dbReference type="InterPro" id="IPR052410">
    <property type="entry name" value="DRC5"/>
</dbReference>
<dbReference type="OrthoDB" id="8436363at2759"/>
<keyword evidence="7" id="KW-1185">Reference proteome</keyword>
<gene>
    <name evidence="6" type="primary">KNAG0A03090</name>
    <name evidence="6" type="ordered locus">KNAG_0A03090</name>
</gene>
<keyword evidence="4" id="KW-0175">Coiled coil</keyword>
<feature type="compositionally biased region" description="Low complexity" evidence="5">
    <location>
        <begin position="41"/>
        <end position="57"/>
    </location>
</feature>
<protein>
    <submittedName>
        <fullName evidence="6">Uncharacterized protein</fullName>
    </submittedName>
</protein>
<evidence type="ECO:0000256" key="2">
    <source>
        <dbReference type="ARBA" id="ARBA00022490"/>
    </source>
</evidence>
<feature type="compositionally biased region" description="Low complexity" evidence="5">
    <location>
        <begin position="137"/>
        <end position="147"/>
    </location>
</feature>
<evidence type="ECO:0000256" key="3">
    <source>
        <dbReference type="ARBA" id="ARBA00023212"/>
    </source>
</evidence>
<dbReference type="PANTHER" id="PTHR24107">
    <property type="entry name" value="YNEIN REGULATORY COMPLEX SUBUNIT 5"/>
    <property type="match status" value="1"/>
</dbReference>
<evidence type="ECO:0000256" key="1">
    <source>
        <dbReference type="ARBA" id="ARBA00004245"/>
    </source>
</evidence>
<feature type="region of interest" description="Disordered" evidence="5">
    <location>
        <begin position="1075"/>
        <end position="1107"/>
    </location>
</feature>
<feature type="region of interest" description="Disordered" evidence="5">
    <location>
        <begin position="231"/>
        <end position="258"/>
    </location>
</feature>
<dbReference type="GO" id="GO:0005856">
    <property type="term" value="C:cytoskeleton"/>
    <property type="evidence" value="ECO:0007669"/>
    <property type="project" value="UniProtKB-SubCell"/>
</dbReference>
<dbReference type="GO" id="GO:0007029">
    <property type="term" value="P:endoplasmic reticulum organization"/>
    <property type="evidence" value="ECO:0007669"/>
    <property type="project" value="EnsemblFungi"/>
</dbReference>
<dbReference type="InterPro" id="IPR032675">
    <property type="entry name" value="LRR_dom_sf"/>
</dbReference>
<reference evidence="6 7" key="1">
    <citation type="journal article" date="2011" name="Proc. Natl. Acad. Sci. U.S.A.">
        <title>Evolutionary erosion of yeast sex chromosomes by mating-type switching accidents.</title>
        <authorList>
            <person name="Gordon J.L."/>
            <person name="Armisen D."/>
            <person name="Proux-Wera E."/>
            <person name="Oheigeartaigh S.S."/>
            <person name="Byrne K.P."/>
            <person name="Wolfe K.H."/>
        </authorList>
    </citation>
    <scope>NUCLEOTIDE SEQUENCE [LARGE SCALE GENOMIC DNA]</scope>
    <source>
        <strain evidence="7">ATCC MYA-139 / BCRC 22969 / CBS 8797 / CCRC 22969 / KCTC 17520 / NBRC 10181 / NCYC 3082</strain>
    </source>
</reference>
<dbReference type="GeneID" id="34523632"/>
<feature type="compositionally biased region" description="Basic and acidic residues" evidence="5">
    <location>
        <begin position="1075"/>
        <end position="1096"/>
    </location>
</feature>
<feature type="region of interest" description="Disordered" evidence="5">
    <location>
        <begin position="41"/>
        <end position="184"/>
    </location>
</feature>
<dbReference type="eggNOG" id="ENOG502QYHN">
    <property type="taxonomic scope" value="Eukaryota"/>
</dbReference>
<feature type="coiled-coil region" evidence="4">
    <location>
        <begin position="259"/>
        <end position="286"/>
    </location>
</feature>
<evidence type="ECO:0000256" key="5">
    <source>
        <dbReference type="SAM" id="MobiDB-lite"/>
    </source>
</evidence>
<feature type="region of interest" description="Disordered" evidence="5">
    <location>
        <begin position="728"/>
        <end position="756"/>
    </location>
</feature>
<feature type="compositionally biased region" description="Polar residues" evidence="5">
    <location>
        <begin position="151"/>
        <end position="169"/>
    </location>
</feature>
<evidence type="ECO:0000256" key="4">
    <source>
        <dbReference type="SAM" id="Coils"/>
    </source>
</evidence>
<dbReference type="AlphaFoldDB" id="J7RTF9"/>